<dbReference type="SUPFAM" id="SSF52540">
    <property type="entry name" value="P-loop containing nucleoside triphosphate hydrolases"/>
    <property type="match status" value="2"/>
</dbReference>
<organism evidence="17 18">
    <name type="scientific">Mucor saturninus</name>
    <dbReference type="NCBI Taxonomy" id="64648"/>
    <lineage>
        <taxon>Eukaryota</taxon>
        <taxon>Fungi</taxon>
        <taxon>Fungi incertae sedis</taxon>
        <taxon>Mucoromycota</taxon>
        <taxon>Mucoromycotina</taxon>
        <taxon>Mucoromycetes</taxon>
        <taxon>Mucorales</taxon>
        <taxon>Mucorineae</taxon>
        <taxon>Mucoraceae</taxon>
        <taxon>Mucor</taxon>
    </lineage>
</organism>
<keyword evidence="5" id="KW-0067">ATP-binding</keyword>
<feature type="domain" description="Helicase ATP-binding" evidence="13">
    <location>
        <begin position="470"/>
        <end position="635"/>
    </location>
</feature>
<dbReference type="InterPro" id="IPR049730">
    <property type="entry name" value="SNF2/RAD54-like_C"/>
</dbReference>
<dbReference type="InterPro" id="IPR001487">
    <property type="entry name" value="Bromodomain"/>
</dbReference>
<dbReference type="PRINTS" id="PR00503">
    <property type="entry name" value="BROMODOMAIN"/>
</dbReference>
<gene>
    <name evidence="17" type="ORF">INT47_013217</name>
</gene>
<keyword evidence="6" id="KW-0805">Transcription regulation</keyword>
<dbReference type="InterPro" id="IPR029295">
    <property type="entry name" value="SnAC"/>
</dbReference>
<keyword evidence="8" id="KW-0804">Transcription</keyword>
<dbReference type="EMBL" id="JAEPRD010000055">
    <property type="protein sequence ID" value="KAG2203001.1"/>
    <property type="molecule type" value="Genomic_DNA"/>
</dbReference>
<proteinExistence type="predicted"/>
<evidence type="ECO:0000259" key="13">
    <source>
        <dbReference type="PROSITE" id="PS51192"/>
    </source>
</evidence>
<dbReference type="SMART" id="SM00297">
    <property type="entry name" value="BROMO"/>
    <property type="match status" value="1"/>
</dbReference>
<evidence type="ECO:0000313" key="18">
    <source>
        <dbReference type="Proteomes" id="UP000603453"/>
    </source>
</evidence>
<dbReference type="GO" id="GO:0006366">
    <property type="term" value="P:transcription by RNA polymerase II"/>
    <property type="evidence" value="ECO:0007669"/>
    <property type="project" value="UniProtKB-ARBA"/>
</dbReference>
<evidence type="ECO:0000313" key="17">
    <source>
        <dbReference type="EMBL" id="KAG2203001.1"/>
    </source>
</evidence>
<dbReference type="InterPro" id="IPR036427">
    <property type="entry name" value="Bromodomain-like_sf"/>
</dbReference>
<evidence type="ECO:0000259" key="16">
    <source>
        <dbReference type="PROSITE" id="PS51666"/>
    </source>
</evidence>
<dbReference type="Pfam" id="PF14619">
    <property type="entry name" value="SnAC"/>
    <property type="match status" value="1"/>
</dbReference>
<keyword evidence="3" id="KW-0378">Hydrolase</keyword>
<evidence type="ECO:0000256" key="9">
    <source>
        <dbReference type="ARBA" id="ARBA00023242"/>
    </source>
</evidence>
<evidence type="ECO:0000256" key="1">
    <source>
        <dbReference type="ARBA" id="ARBA00004123"/>
    </source>
</evidence>
<feature type="domain" description="Helicase C-terminal" evidence="14">
    <location>
        <begin position="779"/>
        <end position="940"/>
    </location>
</feature>
<feature type="compositionally biased region" description="Polar residues" evidence="11">
    <location>
        <begin position="149"/>
        <end position="158"/>
    </location>
</feature>
<dbReference type="Pfam" id="PF00176">
    <property type="entry name" value="SNF2-rel_dom"/>
    <property type="match status" value="1"/>
</dbReference>
<dbReference type="SMART" id="SM01314">
    <property type="entry name" value="SnAC"/>
    <property type="match status" value="1"/>
</dbReference>
<dbReference type="GO" id="GO:0042393">
    <property type="term" value="F:histone binding"/>
    <property type="evidence" value="ECO:0007669"/>
    <property type="project" value="InterPro"/>
</dbReference>
<dbReference type="Pfam" id="PF00439">
    <property type="entry name" value="Bromodomain"/>
    <property type="match status" value="1"/>
</dbReference>
<evidence type="ECO:0000256" key="7">
    <source>
        <dbReference type="ARBA" id="ARBA00023117"/>
    </source>
</evidence>
<dbReference type="SMART" id="SM00490">
    <property type="entry name" value="HELICc"/>
    <property type="match status" value="1"/>
</dbReference>
<dbReference type="Gene3D" id="1.20.5.170">
    <property type="match status" value="1"/>
</dbReference>
<dbReference type="InterPro" id="IPR000330">
    <property type="entry name" value="SNF2_N"/>
</dbReference>
<dbReference type="PROSITE" id="PS51194">
    <property type="entry name" value="HELICASE_CTER"/>
    <property type="match status" value="1"/>
</dbReference>
<dbReference type="SMART" id="SM00573">
    <property type="entry name" value="HSA"/>
    <property type="match status" value="1"/>
</dbReference>
<keyword evidence="2" id="KW-0547">Nucleotide-binding</keyword>
<dbReference type="InterPro" id="IPR027417">
    <property type="entry name" value="P-loop_NTPase"/>
</dbReference>
<dbReference type="InterPro" id="IPR014978">
    <property type="entry name" value="Gln-Leu-Gln_QLQ"/>
</dbReference>
<comment type="caution">
    <text evidence="17">The sequence shown here is derived from an EMBL/GenBank/DDBJ whole genome shotgun (WGS) entry which is preliminary data.</text>
</comment>
<dbReference type="GO" id="GO:0006338">
    <property type="term" value="P:chromatin remodeling"/>
    <property type="evidence" value="ECO:0007669"/>
    <property type="project" value="UniProtKB-ARBA"/>
</dbReference>
<dbReference type="Pfam" id="PF08880">
    <property type="entry name" value="QLQ"/>
    <property type="match status" value="1"/>
</dbReference>
<evidence type="ECO:0000256" key="5">
    <source>
        <dbReference type="ARBA" id="ARBA00022840"/>
    </source>
</evidence>
<dbReference type="Gene3D" id="3.40.50.300">
    <property type="entry name" value="P-loop containing nucleotide triphosphate hydrolases"/>
    <property type="match status" value="1"/>
</dbReference>
<accession>A0A8H7UY48</accession>
<dbReference type="FunFam" id="3.40.50.10810:FF:000008">
    <property type="entry name" value="Chromatin structure-remodeling complex subunit snf21"/>
    <property type="match status" value="1"/>
</dbReference>
<dbReference type="SMART" id="SM00487">
    <property type="entry name" value="DEXDc"/>
    <property type="match status" value="1"/>
</dbReference>
<dbReference type="PANTHER" id="PTHR10799">
    <property type="entry name" value="SNF2/RAD54 HELICASE FAMILY"/>
    <property type="match status" value="1"/>
</dbReference>
<dbReference type="Pfam" id="PF00271">
    <property type="entry name" value="Helicase_C"/>
    <property type="match status" value="1"/>
</dbReference>
<dbReference type="GO" id="GO:0006355">
    <property type="term" value="P:regulation of DNA-templated transcription"/>
    <property type="evidence" value="ECO:0007669"/>
    <property type="project" value="InterPro"/>
</dbReference>
<dbReference type="PROSITE" id="PS51666">
    <property type="entry name" value="QLQ"/>
    <property type="match status" value="1"/>
</dbReference>
<dbReference type="OrthoDB" id="5857104at2759"/>
<evidence type="ECO:0000256" key="2">
    <source>
        <dbReference type="ARBA" id="ARBA00022741"/>
    </source>
</evidence>
<dbReference type="PROSITE" id="PS51204">
    <property type="entry name" value="HSA"/>
    <property type="match status" value="1"/>
</dbReference>
<evidence type="ECO:0000256" key="3">
    <source>
        <dbReference type="ARBA" id="ARBA00022801"/>
    </source>
</evidence>
<dbReference type="PROSITE" id="PS51192">
    <property type="entry name" value="HELICASE_ATP_BIND_1"/>
    <property type="match status" value="1"/>
</dbReference>
<dbReference type="AlphaFoldDB" id="A0A8H7UY48"/>
<dbReference type="FunFam" id="3.40.50.300:FF:000843">
    <property type="entry name" value="Chromatin structure-remodeling complex subunit snf21"/>
    <property type="match status" value="1"/>
</dbReference>
<dbReference type="CDD" id="cd17996">
    <property type="entry name" value="DEXHc_SMARCA2_SMARCA4"/>
    <property type="match status" value="1"/>
</dbReference>
<dbReference type="Gene3D" id="1.20.920.10">
    <property type="entry name" value="Bromodomain-like"/>
    <property type="match status" value="1"/>
</dbReference>
<feature type="domain" description="HSA" evidence="15">
    <location>
        <begin position="290"/>
        <end position="366"/>
    </location>
</feature>
<reference evidence="17" key="1">
    <citation type="submission" date="2020-12" db="EMBL/GenBank/DDBJ databases">
        <title>Metabolic potential, ecology and presence of endohyphal bacteria is reflected in genomic diversity of Mucoromycotina.</title>
        <authorList>
            <person name="Muszewska A."/>
            <person name="Okrasinska A."/>
            <person name="Steczkiewicz K."/>
            <person name="Drgas O."/>
            <person name="Orlowska M."/>
            <person name="Perlinska-Lenart U."/>
            <person name="Aleksandrzak-Piekarczyk T."/>
            <person name="Szatraj K."/>
            <person name="Zielenkiewicz U."/>
            <person name="Pilsyk S."/>
            <person name="Malc E."/>
            <person name="Mieczkowski P."/>
            <person name="Kruszewska J.S."/>
            <person name="Biernat P."/>
            <person name="Pawlowska J."/>
        </authorList>
    </citation>
    <scope>NUCLEOTIDE SEQUENCE</scope>
    <source>
        <strain evidence="17">WA0000017839</strain>
    </source>
</reference>
<dbReference type="InterPro" id="IPR014012">
    <property type="entry name" value="HSA_dom"/>
</dbReference>
<dbReference type="CDD" id="cd18793">
    <property type="entry name" value="SF2_C_SNF"/>
    <property type="match status" value="1"/>
</dbReference>
<dbReference type="GO" id="GO:0005524">
    <property type="term" value="F:ATP binding"/>
    <property type="evidence" value="ECO:0007669"/>
    <property type="project" value="UniProtKB-KW"/>
</dbReference>
<evidence type="ECO:0000256" key="10">
    <source>
        <dbReference type="PROSITE-ProRule" id="PRU00035"/>
    </source>
</evidence>
<dbReference type="GO" id="GO:0016787">
    <property type="term" value="F:hydrolase activity"/>
    <property type="evidence" value="ECO:0007669"/>
    <property type="project" value="UniProtKB-KW"/>
</dbReference>
<evidence type="ECO:0000256" key="4">
    <source>
        <dbReference type="ARBA" id="ARBA00022806"/>
    </source>
</evidence>
<feature type="compositionally biased region" description="Basic and acidic residues" evidence="11">
    <location>
        <begin position="1081"/>
        <end position="1094"/>
    </location>
</feature>
<evidence type="ECO:0000256" key="11">
    <source>
        <dbReference type="SAM" id="MobiDB-lite"/>
    </source>
</evidence>
<dbReference type="GO" id="GO:0005634">
    <property type="term" value="C:nucleus"/>
    <property type="evidence" value="ECO:0007669"/>
    <property type="project" value="UniProtKB-SubCell"/>
</dbReference>
<dbReference type="InterPro" id="IPR038718">
    <property type="entry name" value="SNF2-like_sf"/>
</dbReference>
<dbReference type="Pfam" id="PF07529">
    <property type="entry name" value="HSA"/>
    <property type="match status" value="1"/>
</dbReference>
<dbReference type="Gene3D" id="3.40.50.10810">
    <property type="entry name" value="Tandem AAA-ATPase domain"/>
    <property type="match status" value="1"/>
</dbReference>
<feature type="domain" description="QLQ" evidence="16">
    <location>
        <begin position="86"/>
        <end position="121"/>
    </location>
</feature>
<evidence type="ECO:0000259" key="12">
    <source>
        <dbReference type="PROSITE" id="PS50014"/>
    </source>
</evidence>
<dbReference type="SUPFAM" id="SSF47370">
    <property type="entry name" value="Bromodomain"/>
    <property type="match status" value="1"/>
</dbReference>
<evidence type="ECO:0000259" key="15">
    <source>
        <dbReference type="PROSITE" id="PS51204"/>
    </source>
</evidence>
<keyword evidence="9" id="KW-0539">Nucleus</keyword>
<evidence type="ECO:0000256" key="8">
    <source>
        <dbReference type="ARBA" id="ARBA00023163"/>
    </source>
</evidence>
<dbReference type="PROSITE" id="PS50014">
    <property type="entry name" value="BROMODOMAIN_2"/>
    <property type="match status" value="1"/>
</dbReference>
<keyword evidence="4" id="KW-0347">Helicase</keyword>
<evidence type="ECO:0000259" key="14">
    <source>
        <dbReference type="PROSITE" id="PS51194"/>
    </source>
</evidence>
<sequence>MSSISQHNLVGYSSVPGNKDNISVLLQRAAYLQSHGATEENSMELAQISHQLKLMQNVRRPSNTMQMQPPQPQQRIKMQATEGHTVFSQTQLTALKYQIMAYKLLSKDTPLPLNLQQAVLAPFNGLSVESPTTPTIKQTKKPINKPQSPLRSIPQTKIPTRPPYNAYVVPSQLLPKPITSYVHASRQQRLLVPSLTPAGLDTHHIISQREERIVARMQHRIHSHQPNDENSMKKVIHIKALKLREKQQKLRNDIVSAISKSTVLATSNDRTSYRRMKKITLKDSRHVETMERQQRNNRDQTLRQAQQNRLNEICEHGIHLVAYHKTNETRMSKLGKSVIQYHTHIEKEEQKRVERIAKERILALKNDDEEAYLKLLDEAKDTRLTHLLKQTGQFLESLTKSVVDQQNDSKNMRSKMDNQMADLEENDTEAATSADYYQITHRVREEVCQPSIMVGGKLKDYQVKGLQWMVSLYNNNLNGILADEMGLGKTIQTISLITYLIEMKRQNGPFLIIVPLSTLTNWTLEFDKWAPSVSKVIYKGNPTVRRHLAGVVRSGGFQVLLTTFEYIIRDRPVLSRVKWLHLIMDEGHRMKNANSKLNVCLRQSYKTRYRLILTGTPLQNNLPELWALLNFILPKIFKSVKSFEEWFNTPFANQGVQDKVDLNEEEQLLIIKRLHKVLRPFLLRRLKKDVESELPDKVEHVVKCRLSTLQLKIYQQLKKSNALYVNNESNASVKGLNNTIMQLRKVCNHPFVFEGVETTLNPSGKSNELLYRSCGKFELLDRMLPKLRNTGHRVLIFFQMTRIMSIMEDYLNWRNYPYLRLDGSTKSDDRSSLLHQFNQPNSPYFIFLLSTRAGGLGLNLQTADTVIIFDSDWNPHQDLQAQDRAHRIGQTKEVRIFRLITSNSIEESILARANYKLDIDGKVIQAGKFDNRSTEEDREAFLRTLLEDKIDDEDEPDEEANEDEELNEMLQRSEDEMVVFRKMDAERERSETEMYRRRGYNKRLDRLIQEDELPDVFTQEEQLIIQHDSTIDFGRGRRARDDVRYDDGLTEEEWLDAIEREEEEAEMEMNRSRKRGNTNEQSKKRLIEQQEESNRKRNKHYDVLVPEIRQQLTRIFEACYKAVEEATVEEEPEEDDDEEEVIYRQRCELFMDLVSKKEYPIYYTLIKNPISMNIIKKRIHSTYYESLLQFEQDFHLMFDNARKFNEEGSYVYEDADEMQIL</sequence>
<dbReference type="InterPro" id="IPR014001">
    <property type="entry name" value="Helicase_ATP-bd"/>
</dbReference>
<feature type="region of interest" description="Disordered" evidence="11">
    <location>
        <begin position="131"/>
        <end position="161"/>
    </location>
</feature>
<evidence type="ECO:0000256" key="6">
    <source>
        <dbReference type="ARBA" id="ARBA00023015"/>
    </source>
</evidence>
<dbReference type="InterPro" id="IPR001650">
    <property type="entry name" value="Helicase_C-like"/>
</dbReference>
<keyword evidence="7 10" id="KW-0103">Bromodomain</keyword>
<dbReference type="GO" id="GO:0004386">
    <property type="term" value="F:helicase activity"/>
    <property type="evidence" value="ECO:0007669"/>
    <property type="project" value="UniProtKB-KW"/>
</dbReference>
<feature type="region of interest" description="Disordered" evidence="11">
    <location>
        <begin position="1062"/>
        <end position="1094"/>
    </location>
</feature>
<name>A0A8H7UY48_9FUNG</name>
<feature type="domain" description="Bromo" evidence="12">
    <location>
        <begin position="1142"/>
        <end position="1212"/>
    </location>
</feature>
<keyword evidence="18" id="KW-1185">Reference proteome</keyword>
<dbReference type="GO" id="GO:1902494">
    <property type="term" value="C:catalytic complex"/>
    <property type="evidence" value="ECO:0007669"/>
    <property type="project" value="UniProtKB-ARBA"/>
</dbReference>
<dbReference type="Proteomes" id="UP000603453">
    <property type="component" value="Unassembled WGS sequence"/>
</dbReference>
<protein>
    <submittedName>
        <fullName evidence="17">Uncharacterized protein</fullName>
    </submittedName>
</protein>
<comment type="subcellular location">
    <subcellularLocation>
        <location evidence="1">Nucleus</location>
    </subcellularLocation>
</comment>
<dbReference type="GO" id="GO:0005694">
    <property type="term" value="C:chromosome"/>
    <property type="evidence" value="ECO:0007669"/>
    <property type="project" value="UniProtKB-ARBA"/>
</dbReference>
<dbReference type="SMART" id="SM00951">
    <property type="entry name" value="QLQ"/>
    <property type="match status" value="1"/>
</dbReference>